<keyword evidence="3" id="KW-0997">Cell inner membrane</keyword>
<keyword evidence="6 8" id="KW-1133">Transmembrane helix</keyword>
<evidence type="ECO:0000256" key="4">
    <source>
        <dbReference type="ARBA" id="ARBA00022679"/>
    </source>
</evidence>
<evidence type="ECO:0000313" key="12">
    <source>
        <dbReference type="Proteomes" id="UP000529637"/>
    </source>
</evidence>
<dbReference type="AlphaFoldDB" id="A0A7Y6NTJ7"/>
<sequence>MVAAGSRPASPLPKSVFRRGPLVSQTAFALGVSLWLLAVDNAVFWRGAWAGLQSGPLRSAAAVMALAIAGWLFFGLLLRLLFWRWTARPLATAVLLSAALAAYFIDAFGVVIDRGAIRNVLQTDWQETADLLSLRLLRDLSWRGLPPVALVWWVRIERPGWRQSGIGLARHALVTALLVPAALGVFFADYASLARNHRELRHVLTPTNIVNGVAGVWKERQATPRALAKVAEDASRPASAIGARKPLMVVLVVGETARAASFSLGGYDRPTNAALAGKKVVYFANTTACGTDTASSLPCLFSDLGATRFTVAGAFGRQNVLDVLARTGVAVRWLENNSGCKGVCDAVETRILSTAADAGVCSAEECLDSVLVDGLRQALADNTPERLLVLHMKGSHGPAYYKRVPATARRYTPTCDTNQIQGCDMQALRNTYDNTIVYTSEVLAQMIDELAARSASTDSVFIYVSDHGESLGESGLFLHGMPRWMAPREQTQIPMLVWLSDGAAARLRVSRTALQATAGTPSSHDNIFHTLLGLYEVRTTAYKAELDLLDHARTARRGMPLAASR</sequence>
<feature type="transmembrane region" description="Helical" evidence="8">
    <location>
        <begin position="59"/>
        <end position="78"/>
    </location>
</feature>
<dbReference type="InterPro" id="IPR012549">
    <property type="entry name" value="EptA-like_N"/>
</dbReference>
<dbReference type="PANTHER" id="PTHR30443">
    <property type="entry name" value="INNER MEMBRANE PROTEIN"/>
    <property type="match status" value="1"/>
</dbReference>
<evidence type="ECO:0000259" key="9">
    <source>
        <dbReference type="Pfam" id="PF00884"/>
    </source>
</evidence>
<evidence type="ECO:0000256" key="1">
    <source>
        <dbReference type="ARBA" id="ARBA00004429"/>
    </source>
</evidence>
<feature type="domain" description="Phosphoethanolamine transferase N-terminal" evidence="10">
    <location>
        <begin position="72"/>
        <end position="219"/>
    </location>
</feature>
<comment type="caution">
    <text evidence="11">The sequence shown here is derived from an EMBL/GenBank/DDBJ whole genome shotgun (WGS) entry which is preliminary data.</text>
</comment>
<feature type="transmembrane region" description="Helical" evidence="8">
    <location>
        <begin position="21"/>
        <end position="39"/>
    </location>
</feature>
<organism evidence="11 12">
    <name type="scientific">Piscinibacter koreensis</name>
    <dbReference type="NCBI Taxonomy" id="2742824"/>
    <lineage>
        <taxon>Bacteria</taxon>
        <taxon>Pseudomonadati</taxon>
        <taxon>Pseudomonadota</taxon>
        <taxon>Betaproteobacteria</taxon>
        <taxon>Burkholderiales</taxon>
        <taxon>Sphaerotilaceae</taxon>
        <taxon>Piscinibacter</taxon>
    </lineage>
</organism>
<feature type="transmembrane region" description="Helical" evidence="8">
    <location>
        <begin position="90"/>
        <end position="112"/>
    </location>
</feature>
<dbReference type="Pfam" id="PF08019">
    <property type="entry name" value="EptA_B_N"/>
    <property type="match status" value="1"/>
</dbReference>
<dbReference type="RefSeq" id="WP_176071929.1">
    <property type="nucleotide sequence ID" value="NZ_JABWMJ010000027.1"/>
</dbReference>
<protein>
    <submittedName>
        <fullName evidence="11">Phosphoethanolamine--lipid A transferase</fullName>
    </submittedName>
</protein>
<dbReference type="CDD" id="cd16017">
    <property type="entry name" value="LptA"/>
    <property type="match status" value="1"/>
</dbReference>
<dbReference type="SUPFAM" id="SSF53649">
    <property type="entry name" value="Alkaline phosphatase-like"/>
    <property type="match status" value="1"/>
</dbReference>
<comment type="subcellular location">
    <subcellularLocation>
        <location evidence="1">Cell inner membrane</location>
        <topology evidence="1">Multi-pass membrane protein</topology>
    </subcellularLocation>
</comment>
<keyword evidence="12" id="KW-1185">Reference proteome</keyword>
<dbReference type="Proteomes" id="UP000529637">
    <property type="component" value="Unassembled WGS sequence"/>
</dbReference>
<accession>A0A7Y6NTJ7</accession>
<evidence type="ECO:0000256" key="8">
    <source>
        <dbReference type="SAM" id="Phobius"/>
    </source>
</evidence>
<dbReference type="Pfam" id="PF00884">
    <property type="entry name" value="Sulfatase"/>
    <property type="match status" value="1"/>
</dbReference>
<keyword evidence="5 8" id="KW-0812">Transmembrane</keyword>
<dbReference type="GO" id="GO:0005886">
    <property type="term" value="C:plasma membrane"/>
    <property type="evidence" value="ECO:0007669"/>
    <property type="project" value="UniProtKB-SubCell"/>
</dbReference>
<evidence type="ECO:0000256" key="7">
    <source>
        <dbReference type="ARBA" id="ARBA00023136"/>
    </source>
</evidence>
<dbReference type="InterPro" id="IPR000917">
    <property type="entry name" value="Sulfatase_N"/>
</dbReference>
<evidence type="ECO:0000256" key="2">
    <source>
        <dbReference type="ARBA" id="ARBA00022475"/>
    </source>
</evidence>
<keyword evidence="4 11" id="KW-0808">Transferase</keyword>
<evidence type="ECO:0000256" key="6">
    <source>
        <dbReference type="ARBA" id="ARBA00022989"/>
    </source>
</evidence>
<evidence type="ECO:0000259" key="10">
    <source>
        <dbReference type="Pfam" id="PF08019"/>
    </source>
</evidence>
<feature type="domain" description="Sulfatase N-terminal" evidence="9">
    <location>
        <begin position="249"/>
        <end position="535"/>
    </location>
</feature>
<dbReference type="PANTHER" id="PTHR30443:SF0">
    <property type="entry name" value="PHOSPHOETHANOLAMINE TRANSFERASE EPTA"/>
    <property type="match status" value="1"/>
</dbReference>
<dbReference type="GO" id="GO:0016776">
    <property type="term" value="F:phosphotransferase activity, phosphate group as acceptor"/>
    <property type="evidence" value="ECO:0007669"/>
    <property type="project" value="TreeGrafter"/>
</dbReference>
<proteinExistence type="predicted"/>
<dbReference type="Gene3D" id="3.40.720.10">
    <property type="entry name" value="Alkaline Phosphatase, subunit A"/>
    <property type="match status" value="1"/>
</dbReference>
<evidence type="ECO:0000256" key="5">
    <source>
        <dbReference type="ARBA" id="ARBA00022692"/>
    </source>
</evidence>
<dbReference type="GO" id="GO:0009244">
    <property type="term" value="P:lipopolysaccharide core region biosynthetic process"/>
    <property type="evidence" value="ECO:0007669"/>
    <property type="project" value="TreeGrafter"/>
</dbReference>
<evidence type="ECO:0000256" key="3">
    <source>
        <dbReference type="ARBA" id="ARBA00022519"/>
    </source>
</evidence>
<evidence type="ECO:0000313" key="11">
    <source>
        <dbReference type="EMBL" id="NUZ09075.1"/>
    </source>
</evidence>
<keyword evidence="7 8" id="KW-0472">Membrane</keyword>
<dbReference type="NCBIfam" id="NF028537">
    <property type="entry name" value="P_eth_NH2_trans"/>
    <property type="match status" value="1"/>
</dbReference>
<dbReference type="EMBL" id="JABWMJ010000027">
    <property type="protein sequence ID" value="NUZ09075.1"/>
    <property type="molecule type" value="Genomic_DNA"/>
</dbReference>
<gene>
    <name evidence="11" type="ORF">HQN59_25375</name>
</gene>
<dbReference type="InterPro" id="IPR017850">
    <property type="entry name" value="Alkaline_phosphatase_core_sf"/>
</dbReference>
<reference evidence="11 12" key="1">
    <citation type="submission" date="2020-06" db="EMBL/GenBank/DDBJ databases">
        <title>Schlegella sp. ID0723 isolated from air conditioner.</title>
        <authorList>
            <person name="Kim D.Y."/>
            <person name="Kim D.-U."/>
        </authorList>
    </citation>
    <scope>NUCLEOTIDE SEQUENCE [LARGE SCALE GENOMIC DNA]</scope>
    <source>
        <strain evidence="11 12">ID0723</strain>
    </source>
</reference>
<dbReference type="InterPro" id="IPR058130">
    <property type="entry name" value="PEA_transf_C"/>
</dbReference>
<name>A0A7Y6NTJ7_9BURK</name>
<keyword evidence="2" id="KW-1003">Cell membrane</keyword>
<dbReference type="InterPro" id="IPR040423">
    <property type="entry name" value="PEA_transferase"/>
</dbReference>